<feature type="compositionally biased region" description="Basic and acidic residues" evidence="4">
    <location>
        <begin position="468"/>
        <end position="493"/>
    </location>
</feature>
<feature type="compositionally biased region" description="Basic and acidic residues" evidence="4">
    <location>
        <begin position="394"/>
        <end position="405"/>
    </location>
</feature>
<gene>
    <name evidence="6" type="ORF">PHLGIDRAFT_32669</name>
</gene>
<evidence type="ECO:0000313" key="6">
    <source>
        <dbReference type="EMBL" id="KIP12762.1"/>
    </source>
</evidence>
<proteinExistence type="predicted"/>
<dbReference type="Proteomes" id="UP000053257">
    <property type="component" value="Unassembled WGS sequence"/>
</dbReference>
<feature type="compositionally biased region" description="Basic and acidic residues" evidence="4">
    <location>
        <begin position="424"/>
        <end position="454"/>
    </location>
</feature>
<feature type="compositionally biased region" description="Low complexity" evidence="4">
    <location>
        <begin position="259"/>
        <end position="274"/>
    </location>
</feature>
<feature type="compositionally biased region" description="Basic and acidic residues" evidence="4">
    <location>
        <begin position="530"/>
        <end position="540"/>
    </location>
</feature>
<feature type="domain" description="INO80 complex subunit F" evidence="5">
    <location>
        <begin position="45"/>
        <end position="91"/>
    </location>
</feature>
<keyword evidence="2" id="KW-0539">Nucleus</keyword>
<organism evidence="6 7">
    <name type="scientific">Phlebiopsis gigantea (strain 11061_1 CR5-6)</name>
    <name type="common">White-rot fungus</name>
    <name type="synonym">Peniophora gigantea</name>
    <dbReference type="NCBI Taxonomy" id="745531"/>
    <lineage>
        <taxon>Eukaryota</taxon>
        <taxon>Fungi</taxon>
        <taxon>Dikarya</taxon>
        <taxon>Basidiomycota</taxon>
        <taxon>Agaricomycotina</taxon>
        <taxon>Agaricomycetes</taxon>
        <taxon>Polyporales</taxon>
        <taxon>Phanerochaetaceae</taxon>
        <taxon>Phlebiopsis</taxon>
    </lineage>
</organism>
<dbReference type="InterPro" id="IPR056513">
    <property type="entry name" value="INO80F"/>
</dbReference>
<accession>A0A0C3SEI4</accession>
<feature type="compositionally biased region" description="Low complexity" evidence="4">
    <location>
        <begin position="220"/>
        <end position="229"/>
    </location>
</feature>
<feature type="compositionally biased region" description="Basic and acidic residues" evidence="4">
    <location>
        <begin position="514"/>
        <end position="523"/>
    </location>
</feature>
<feature type="coiled-coil region" evidence="3">
    <location>
        <begin position="42"/>
        <end position="69"/>
    </location>
</feature>
<dbReference type="EMBL" id="KN840438">
    <property type="protein sequence ID" value="KIP12762.1"/>
    <property type="molecule type" value="Genomic_DNA"/>
</dbReference>
<evidence type="ECO:0000256" key="2">
    <source>
        <dbReference type="ARBA" id="ARBA00023242"/>
    </source>
</evidence>
<feature type="compositionally biased region" description="Polar residues" evidence="4">
    <location>
        <begin position="307"/>
        <end position="316"/>
    </location>
</feature>
<feature type="compositionally biased region" description="Polar residues" evidence="4">
    <location>
        <begin position="1"/>
        <end position="15"/>
    </location>
</feature>
<dbReference type="Pfam" id="PF24245">
    <property type="entry name" value="INO80F"/>
    <property type="match status" value="1"/>
</dbReference>
<dbReference type="STRING" id="745531.A0A0C3SEI4"/>
<dbReference type="AlphaFoldDB" id="A0A0C3SEI4"/>
<sequence>MSRQPSPLPHNQQMYHQIPLAPSSSRQKTKSHVVGIAAGAEDVKYQAKYKELKKKVKEIELDNDRLYLKLLLAKKNIRRMNLERAILYERLAAVPPTPGRQTQELPAEHDPMFAQQPPGQPEPARLAPDDRLALDEYLRSNPNARVIEDHDGRVIAIEDGTGGRGSALGITGPPPPRGIPVVPAYRPEPATEYASERHLVSQVHDVPGDVQASNSSVAALHGSTSGHLSTTHRSRSSSSRHELDAYGAEPTRLDTFPPSQHVHSRSSSLSGEGQVDARSRRLEPLDTTAHPHQHSQVPAPNLPPSPQLGQSPTQGRLHNHQRIGPGVHLHRNKDRDPEETQRLLLEREKERERDREREVLLQERLLREEEELRSAMQHWVPPPEYGAGTSSTRSRADSPRSHSDSEDSAPGDAYRTVPAWAPREAYDREAHPAHGAPRYREPEGYYERDRDDRVPVSSARGAYPAEYRASEARKRSRHDMEVEVDRAVERDPPRAGGAADVYPISQELRGPRRGHSDEGDVSRLHTTSSIRDERPMDQDD</sequence>
<evidence type="ECO:0000313" key="7">
    <source>
        <dbReference type="Proteomes" id="UP000053257"/>
    </source>
</evidence>
<keyword evidence="7" id="KW-1185">Reference proteome</keyword>
<reference evidence="6 7" key="1">
    <citation type="journal article" date="2014" name="PLoS Genet.">
        <title>Analysis of the Phlebiopsis gigantea genome, transcriptome and secretome provides insight into its pioneer colonization strategies of wood.</title>
        <authorList>
            <person name="Hori C."/>
            <person name="Ishida T."/>
            <person name="Igarashi K."/>
            <person name="Samejima M."/>
            <person name="Suzuki H."/>
            <person name="Master E."/>
            <person name="Ferreira P."/>
            <person name="Ruiz-Duenas F.J."/>
            <person name="Held B."/>
            <person name="Canessa P."/>
            <person name="Larrondo L.F."/>
            <person name="Schmoll M."/>
            <person name="Druzhinina I.S."/>
            <person name="Kubicek C.P."/>
            <person name="Gaskell J.A."/>
            <person name="Kersten P."/>
            <person name="St John F."/>
            <person name="Glasner J."/>
            <person name="Sabat G."/>
            <person name="Splinter BonDurant S."/>
            <person name="Syed K."/>
            <person name="Yadav J."/>
            <person name="Mgbeahuruike A.C."/>
            <person name="Kovalchuk A."/>
            <person name="Asiegbu F.O."/>
            <person name="Lackner G."/>
            <person name="Hoffmeister D."/>
            <person name="Rencoret J."/>
            <person name="Gutierrez A."/>
            <person name="Sun H."/>
            <person name="Lindquist E."/>
            <person name="Barry K."/>
            <person name="Riley R."/>
            <person name="Grigoriev I.V."/>
            <person name="Henrissat B."/>
            <person name="Kues U."/>
            <person name="Berka R.M."/>
            <person name="Martinez A.T."/>
            <person name="Covert S.F."/>
            <person name="Blanchette R.A."/>
            <person name="Cullen D."/>
        </authorList>
    </citation>
    <scope>NUCLEOTIDE SEQUENCE [LARGE SCALE GENOMIC DNA]</scope>
    <source>
        <strain evidence="6 7">11061_1 CR5-6</strain>
    </source>
</reference>
<evidence type="ECO:0000259" key="5">
    <source>
        <dbReference type="Pfam" id="PF24245"/>
    </source>
</evidence>
<feature type="region of interest" description="Disordered" evidence="4">
    <location>
        <begin position="214"/>
        <end position="338"/>
    </location>
</feature>
<feature type="region of interest" description="Disordered" evidence="4">
    <location>
        <begin position="371"/>
        <end position="540"/>
    </location>
</feature>
<feature type="region of interest" description="Disordered" evidence="4">
    <location>
        <begin position="1"/>
        <end position="31"/>
    </location>
</feature>
<keyword evidence="3" id="KW-0175">Coiled coil</keyword>
<dbReference type="GO" id="GO:0005634">
    <property type="term" value="C:nucleus"/>
    <property type="evidence" value="ECO:0007669"/>
    <property type="project" value="UniProtKB-SubCell"/>
</dbReference>
<feature type="compositionally biased region" description="Basic and acidic residues" evidence="4">
    <location>
        <begin position="275"/>
        <end position="284"/>
    </location>
</feature>
<name>A0A0C3SEI4_PHLG1</name>
<dbReference type="HOGENOM" id="CLU_504437_0_0_1"/>
<protein>
    <recommendedName>
        <fullName evidence="5">INO80 complex subunit F domain-containing protein</fullName>
    </recommendedName>
</protein>
<evidence type="ECO:0000256" key="1">
    <source>
        <dbReference type="ARBA" id="ARBA00004123"/>
    </source>
</evidence>
<evidence type="ECO:0000256" key="4">
    <source>
        <dbReference type="SAM" id="MobiDB-lite"/>
    </source>
</evidence>
<evidence type="ECO:0000256" key="3">
    <source>
        <dbReference type="SAM" id="Coils"/>
    </source>
</evidence>
<dbReference type="OrthoDB" id="10070927at2759"/>
<comment type="subcellular location">
    <subcellularLocation>
        <location evidence="1">Nucleus</location>
    </subcellularLocation>
</comment>